<evidence type="ECO:0000313" key="3">
    <source>
        <dbReference type="EMBL" id="SDY66080.1"/>
    </source>
</evidence>
<dbReference type="PANTHER" id="PTHR46825:SF9">
    <property type="entry name" value="BETA-LACTAMASE-RELATED DOMAIN-CONTAINING PROTEIN"/>
    <property type="match status" value="1"/>
</dbReference>
<evidence type="ECO:0000313" key="4">
    <source>
        <dbReference type="Proteomes" id="UP000199249"/>
    </source>
</evidence>
<dbReference type="InterPro" id="IPR012338">
    <property type="entry name" value="Beta-lactam/transpept-like"/>
</dbReference>
<dbReference type="RefSeq" id="WP_092741974.1">
    <property type="nucleotide sequence ID" value="NZ_FNOV01000011.1"/>
</dbReference>
<evidence type="ECO:0000256" key="1">
    <source>
        <dbReference type="SAM" id="SignalP"/>
    </source>
</evidence>
<keyword evidence="4" id="KW-1185">Reference proteome</keyword>
<dbReference type="EMBL" id="FNOV01000011">
    <property type="protein sequence ID" value="SDY66080.1"/>
    <property type="molecule type" value="Genomic_DNA"/>
</dbReference>
<name>A0A1H3LP30_9BACT</name>
<feature type="signal peptide" evidence="1">
    <location>
        <begin position="1"/>
        <end position="18"/>
    </location>
</feature>
<accession>A0A1H3LP30</accession>
<dbReference type="InterPro" id="IPR050491">
    <property type="entry name" value="AmpC-like"/>
</dbReference>
<dbReference type="SUPFAM" id="SSF56601">
    <property type="entry name" value="beta-lactamase/transpeptidase-like"/>
    <property type="match status" value="1"/>
</dbReference>
<dbReference type="OrthoDB" id="9793489at2"/>
<reference evidence="4" key="1">
    <citation type="submission" date="2016-10" db="EMBL/GenBank/DDBJ databases">
        <authorList>
            <person name="Varghese N."/>
            <person name="Submissions S."/>
        </authorList>
    </citation>
    <scope>NUCLEOTIDE SEQUENCE [LARGE SCALE GENOMIC DNA]</scope>
    <source>
        <strain evidence="4">CGMCC 1.8975</strain>
    </source>
</reference>
<proteinExistence type="predicted"/>
<feature type="domain" description="Beta-lactamase-related" evidence="2">
    <location>
        <begin position="30"/>
        <end position="338"/>
    </location>
</feature>
<dbReference type="STRING" id="651662.SAMN04488069_11167"/>
<keyword evidence="1" id="KW-0732">Signal</keyword>
<feature type="chain" id="PRO_5011793809" evidence="1">
    <location>
        <begin position="19"/>
        <end position="351"/>
    </location>
</feature>
<protein>
    <submittedName>
        <fullName evidence="3">CubicO group peptidase, beta-lactamase class C family</fullName>
    </submittedName>
</protein>
<dbReference type="PANTHER" id="PTHR46825">
    <property type="entry name" value="D-ALANYL-D-ALANINE-CARBOXYPEPTIDASE/ENDOPEPTIDASE AMPH"/>
    <property type="match status" value="1"/>
</dbReference>
<dbReference type="Pfam" id="PF00144">
    <property type="entry name" value="Beta-lactamase"/>
    <property type="match status" value="1"/>
</dbReference>
<dbReference type="InterPro" id="IPR001466">
    <property type="entry name" value="Beta-lactam-related"/>
</dbReference>
<gene>
    <name evidence="3" type="ORF">SAMN04488069_11167</name>
</gene>
<dbReference type="AlphaFoldDB" id="A0A1H3LP30"/>
<dbReference type="Proteomes" id="UP000199249">
    <property type="component" value="Unassembled WGS sequence"/>
</dbReference>
<dbReference type="Gene3D" id="3.40.710.10">
    <property type="entry name" value="DD-peptidase/beta-lactamase superfamily"/>
    <property type="match status" value="1"/>
</dbReference>
<sequence>MRYLLLLLSLLLAWPGRAQNSRLDSVLTAEYEAGHFNGAVLVLKAGRVVARFNKGYANLQFAVPVTDSTRFPIASMTKTFTALLTLQLQQQGRLKLADKAAAYLPELPPDCQHITLLDLLTHYSGLQNESVNAYATRLSPADFVRTYVRRKEAKTAPGFNYNNVDYILLTRVLEVAAGRPYPELLREAILAPLGMRNTGVLTDYRVIANLAYGYHNYSFGEGSPAKPLQNDTRELLNYAGAGAVYSTVEDLGKLVEALRTNRLLRPQATAQLLIKPQQPAYLDYARGRPTVGFYYNNRTFGRPVLERRGSIDGFNSVLLTSPDFSTTLIILCNTDTGDLEKIGDALYPLIK</sequence>
<organism evidence="3 4">
    <name type="scientific">Hymenobacter psychrophilus</name>
    <dbReference type="NCBI Taxonomy" id="651662"/>
    <lineage>
        <taxon>Bacteria</taxon>
        <taxon>Pseudomonadati</taxon>
        <taxon>Bacteroidota</taxon>
        <taxon>Cytophagia</taxon>
        <taxon>Cytophagales</taxon>
        <taxon>Hymenobacteraceae</taxon>
        <taxon>Hymenobacter</taxon>
    </lineage>
</organism>
<evidence type="ECO:0000259" key="2">
    <source>
        <dbReference type="Pfam" id="PF00144"/>
    </source>
</evidence>